<comment type="similarity">
    <text evidence="18">Belongs to the metallophosphoesterase superfamily. Purple acid phosphatase family.</text>
</comment>
<dbReference type="Pfam" id="PF00149">
    <property type="entry name" value="Metallophos"/>
    <property type="match status" value="1"/>
</dbReference>
<evidence type="ECO:0000256" key="16">
    <source>
        <dbReference type="ARBA" id="ARBA00023180"/>
    </source>
</evidence>
<feature type="signal peptide" evidence="18">
    <location>
        <begin position="1"/>
        <end position="20"/>
    </location>
</feature>
<dbReference type="Gene3D" id="2.60.40.380">
    <property type="entry name" value="Purple acid phosphatase-like, N-terminal"/>
    <property type="match status" value="1"/>
</dbReference>
<dbReference type="InterPro" id="IPR015914">
    <property type="entry name" value="PAPs_N"/>
</dbReference>
<dbReference type="InterPro" id="IPR000772">
    <property type="entry name" value="Ricin_B_lectin"/>
</dbReference>
<keyword evidence="21" id="KW-1185">Reference proteome</keyword>
<dbReference type="GO" id="GO:0030246">
    <property type="term" value="F:carbohydrate binding"/>
    <property type="evidence" value="ECO:0007669"/>
    <property type="project" value="UniProtKB-KW"/>
</dbReference>
<evidence type="ECO:0000256" key="17">
    <source>
        <dbReference type="ARBA" id="ARBA00023211"/>
    </source>
</evidence>
<keyword evidence="6" id="KW-0808">Transferase</keyword>
<keyword evidence="14" id="KW-0472">Membrane</keyword>
<keyword evidence="8" id="KW-0479">Metal-binding</keyword>
<dbReference type="Pfam" id="PF16656">
    <property type="entry name" value="Pur_ac_phosph_N"/>
    <property type="match status" value="1"/>
</dbReference>
<dbReference type="Pfam" id="PF00535">
    <property type="entry name" value="Glycos_transf_2"/>
    <property type="match status" value="1"/>
</dbReference>
<dbReference type="GO" id="GO:0006493">
    <property type="term" value="P:protein O-linked glycosylation"/>
    <property type="evidence" value="ECO:0007669"/>
    <property type="project" value="TreeGrafter"/>
</dbReference>
<dbReference type="EC" id="3.1.3.2" evidence="18"/>
<dbReference type="PANTHER" id="PTHR11675:SF101">
    <property type="entry name" value="POLYPEPTIDE N-ACETYLGALACTOSAMINYLTRANSFERASE 5"/>
    <property type="match status" value="1"/>
</dbReference>
<evidence type="ECO:0000256" key="9">
    <source>
        <dbReference type="ARBA" id="ARBA00022729"/>
    </source>
</evidence>
<evidence type="ECO:0000256" key="4">
    <source>
        <dbReference type="ARBA" id="ARBA00005680"/>
    </source>
</evidence>
<dbReference type="SUPFAM" id="SSF49363">
    <property type="entry name" value="Purple acid phosphatase, N-terminal domain"/>
    <property type="match status" value="1"/>
</dbReference>
<evidence type="ECO:0000313" key="21">
    <source>
        <dbReference type="Proteomes" id="UP000318571"/>
    </source>
</evidence>
<feature type="chain" id="PRO_5022250773" description="Purple acid phosphatase" evidence="18">
    <location>
        <begin position="21"/>
        <end position="1013"/>
    </location>
</feature>
<evidence type="ECO:0000256" key="3">
    <source>
        <dbReference type="ARBA" id="ARBA00004922"/>
    </source>
</evidence>
<sequence length="1013" mass="115583">MKVCQFGFVLATYLFQISNGNYVRSQPEQVHIATSANSKNIVITWSTWDQTESLVEYGRAFKTLNQTQRGYSSKFVDGGQEKRSQFIHRVTLEDLKPDAIYAYHVGSSMGWSDLFWFRTLPSGSNWSPRFAIFGDMGNINAQSLPRLQKETQEGMYDMIIHVGDMAYNMDDDNARVGDEFMRQLEPIAAYVPYMVCPGNHEQKYNFSNYKARFSMPGNSESMFYSFDVGPIHFLSISTEFYYFLNYGIKMVSNQYQWIIDDLKEANRPENRAQRPWIVIFGHRPMYCSTDDKDDCTRNTTYTRIGLPLMNAFGLEKVLLDYNVDLAFWAHEHDYERFWPLYDYQVRNGSTSEPYVNPKGPVHIITGSAGCEERHDPFQRQPEITAFRSLDYGYTRLIGHNGTHLEIEQVSDDKVHQIISRWHEQDLVHSPLLTPKNDPKWSGYSDEYLFEFEDPPEVISRPESPGDLGKAVLIPRELKWKAAEMKSLHQLNLVASDMIPFDRALRDLRNPLCKTVTYPHKLPQASVIVIFHNEARSTLLRTVHSVINRSPRSLLKEVILVDDNSDLENLLKPLDEYVSSLPVKTFVVRTPKREGLIRARLLGAKAAQGSVMVFLDAHVEVTTGWLTPLLAEIADDRTRVVMPVIDDISDDTFQYEPLDDDGSIGGLDWRLLHFWLEPRPMYPDQVQSDAFPTPTMIGCAFAIDRDYFYASGSYDSQMKIWGGENVEMSVRVWRCGGSLLKVPCSHIGHVYRTTTPHSVPGGLTAKMDIAVLNTARFAEVWLDNYKRFYYFENPHAKSIDFGDVSERKKLVRDLQCHSFDWFLEHVYPESGFPRGELYLGQVKHPKSDLCLDGMSTYGSPGMRQCHGLGGYQTILISANKELRSGTRCLQSGKKIDHGFANVTLVTCNGSQQQKWDLKPLKDSHAIAHQLMHSTSGLCLAFEAPSTVPDGAKSSILGYLANLAQDVIKPVQVPILRTCEGDPDEESTQRWFLNKSVNWNTTLEENSYMKDAMTP</sequence>
<keyword evidence="18" id="KW-0378">Hydrolase</keyword>
<dbReference type="CDD" id="cd23433">
    <property type="entry name" value="beta-trefoil_Ricin_GALNT1-like"/>
    <property type="match status" value="1"/>
</dbReference>
<comment type="subcellular location">
    <subcellularLocation>
        <location evidence="2">Golgi apparatus membrane</location>
        <topology evidence="2">Single-pass type II membrane protein</topology>
    </subcellularLocation>
</comment>
<keyword evidence="15" id="KW-1015">Disulfide bond</keyword>
<dbReference type="SMART" id="SM00458">
    <property type="entry name" value="RICIN"/>
    <property type="match status" value="1"/>
</dbReference>
<dbReference type="STRING" id="6832.A0A553PLJ7"/>
<evidence type="ECO:0000256" key="18">
    <source>
        <dbReference type="RuleBase" id="RU361203"/>
    </source>
</evidence>
<proteinExistence type="inferred from homology"/>
<dbReference type="CDD" id="cd00839">
    <property type="entry name" value="MPP_PAPs"/>
    <property type="match status" value="1"/>
</dbReference>
<keyword evidence="13" id="KW-0333">Golgi apparatus</keyword>
<reference evidence="20 21" key="1">
    <citation type="journal article" date="2018" name="Nat. Ecol. Evol.">
        <title>Genomic signatures of mitonuclear coevolution across populations of Tigriopus californicus.</title>
        <authorList>
            <person name="Barreto F.S."/>
            <person name="Watson E.T."/>
            <person name="Lima T.G."/>
            <person name="Willett C.S."/>
            <person name="Edmands S."/>
            <person name="Li W."/>
            <person name="Burton R.S."/>
        </authorList>
    </citation>
    <scope>NUCLEOTIDE SEQUENCE [LARGE SCALE GENOMIC DNA]</scope>
    <source>
        <strain evidence="20 21">San Diego</strain>
    </source>
</reference>
<comment type="catalytic activity">
    <reaction evidence="18">
        <text>a phosphate monoester + H2O = an alcohol + phosphate</text>
        <dbReference type="Rhea" id="RHEA:15017"/>
        <dbReference type="ChEBI" id="CHEBI:15377"/>
        <dbReference type="ChEBI" id="CHEBI:30879"/>
        <dbReference type="ChEBI" id="CHEBI:43474"/>
        <dbReference type="ChEBI" id="CHEBI:67140"/>
        <dbReference type="EC" id="3.1.3.2"/>
    </reaction>
</comment>
<dbReference type="InterPro" id="IPR025733">
    <property type="entry name" value="PAPs_C"/>
</dbReference>
<accession>A0A553PLJ7</accession>
<evidence type="ECO:0000256" key="13">
    <source>
        <dbReference type="ARBA" id="ARBA00023034"/>
    </source>
</evidence>
<organism evidence="20 21">
    <name type="scientific">Tigriopus californicus</name>
    <name type="common">Marine copepod</name>
    <dbReference type="NCBI Taxonomy" id="6832"/>
    <lineage>
        <taxon>Eukaryota</taxon>
        <taxon>Metazoa</taxon>
        <taxon>Ecdysozoa</taxon>
        <taxon>Arthropoda</taxon>
        <taxon>Crustacea</taxon>
        <taxon>Multicrustacea</taxon>
        <taxon>Hexanauplia</taxon>
        <taxon>Copepoda</taxon>
        <taxon>Harpacticoida</taxon>
        <taxon>Harpacticidae</taxon>
        <taxon>Tigriopus</taxon>
    </lineage>
</organism>
<evidence type="ECO:0000259" key="19">
    <source>
        <dbReference type="SMART" id="SM00458"/>
    </source>
</evidence>
<keyword evidence="5" id="KW-0328">Glycosyltransferase</keyword>
<dbReference type="CDD" id="cd02510">
    <property type="entry name" value="pp-GalNAc-T"/>
    <property type="match status" value="1"/>
</dbReference>
<keyword evidence="17" id="KW-0464">Manganese</keyword>
<evidence type="ECO:0000256" key="10">
    <source>
        <dbReference type="ARBA" id="ARBA00022734"/>
    </source>
</evidence>
<dbReference type="SUPFAM" id="SSF56300">
    <property type="entry name" value="Metallo-dependent phosphatases"/>
    <property type="match status" value="1"/>
</dbReference>
<gene>
    <name evidence="20" type="ORF">TCAL_12651</name>
</gene>
<dbReference type="InterPro" id="IPR045885">
    <property type="entry name" value="GalNAc-T"/>
</dbReference>
<dbReference type="GO" id="GO:0003993">
    <property type="term" value="F:acid phosphatase activity"/>
    <property type="evidence" value="ECO:0007669"/>
    <property type="project" value="UniProtKB-EC"/>
</dbReference>
<keyword evidence="10" id="KW-0430">Lectin</keyword>
<dbReference type="FunFam" id="3.90.550.10:FF:000021">
    <property type="entry name" value="Polypeptide N-acetylgalactosaminyltransferase"/>
    <property type="match status" value="1"/>
</dbReference>
<dbReference type="PANTHER" id="PTHR11675">
    <property type="entry name" value="N-ACETYLGALACTOSAMINYLTRANSFERASE"/>
    <property type="match status" value="1"/>
</dbReference>
<dbReference type="PROSITE" id="PS50231">
    <property type="entry name" value="RICIN_B_LECTIN"/>
    <property type="match status" value="1"/>
</dbReference>
<evidence type="ECO:0000256" key="11">
    <source>
        <dbReference type="ARBA" id="ARBA00022968"/>
    </source>
</evidence>
<name>A0A553PLJ7_TIGCA</name>
<dbReference type="Pfam" id="PF14008">
    <property type="entry name" value="Metallophos_C"/>
    <property type="match status" value="1"/>
</dbReference>
<evidence type="ECO:0000256" key="7">
    <source>
        <dbReference type="ARBA" id="ARBA00022692"/>
    </source>
</evidence>
<keyword evidence="12" id="KW-1133">Transmembrane helix</keyword>
<keyword evidence="7" id="KW-0812">Transmembrane</keyword>
<dbReference type="Gene3D" id="2.80.10.50">
    <property type="match status" value="1"/>
</dbReference>
<protein>
    <recommendedName>
        <fullName evidence="18">Purple acid phosphatase</fullName>
        <ecNumber evidence="18">3.1.3.2</ecNumber>
    </recommendedName>
</protein>
<dbReference type="InterPro" id="IPR008963">
    <property type="entry name" value="Purple_acid_Pase-like_N"/>
</dbReference>
<dbReference type="GO" id="GO:0000139">
    <property type="term" value="C:Golgi membrane"/>
    <property type="evidence" value="ECO:0007669"/>
    <property type="project" value="UniProtKB-SubCell"/>
</dbReference>
<evidence type="ECO:0000256" key="14">
    <source>
        <dbReference type="ARBA" id="ARBA00023136"/>
    </source>
</evidence>
<dbReference type="InterPro" id="IPR004843">
    <property type="entry name" value="Calcineurin-like_PHP"/>
</dbReference>
<feature type="domain" description="Ricin B lectin" evidence="19">
    <location>
        <begin position="834"/>
        <end position="992"/>
    </location>
</feature>
<dbReference type="AlphaFoldDB" id="A0A553PLJ7"/>
<comment type="pathway">
    <text evidence="3">Protein modification; protein glycosylation.</text>
</comment>
<comment type="caution">
    <text evidence="20">The sequence shown here is derived from an EMBL/GenBank/DDBJ whole genome shotgun (WGS) entry which is preliminary data.</text>
</comment>
<dbReference type="InterPro" id="IPR001173">
    <property type="entry name" value="Glyco_trans_2-like"/>
</dbReference>
<dbReference type="InterPro" id="IPR041792">
    <property type="entry name" value="MPP_PAP"/>
</dbReference>
<evidence type="ECO:0000256" key="8">
    <source>
        <dbReference type="ARBA" id="ARBA00022723"/>
    </source>
</evidence>
<comment type="similarity">
    <text evidence="4">Belongs to the glycosyltransferase 2 family. GalNAc-T subfamily.</text>
</comment>
<dbReference type="Gene3D" id="3.60.21.10">
    <property type="match status" value="1"/>
</dbReference>
<evidence type="ECO:0000313" key="20">
    <source>
        <dbReference type="EMBL" id="TRY78539.1"/>
    </source>
</evidence>
<dbReference type="Gene3D" id="3.90.550.10">
    <property type="entry name" value="Spore Coat Polysaccharide Biosynthesis Protein SpsA, Chain A"/>
    <property type="match status" value="1"/>
</dbReference>
<keyword evidence="11" id="KW-0735">Signal-anchor</keyword>
<dbReference type="Proteomes" id="UP000318571">
    <property type="component" value="Chromosome 11"/>
</dbReference>
<dbReference type="SUPFAM" id="SSF53448">
    <property type="entry name" value="Nucleotide-diphospho-sugar transferases"/>
    <property type="match status" value="1"/>
</dbReference>
<comment type="cofactor">
    <cofactor evidence="1">
        <name>Mn(2+)</name>
        <dbReference type="ChEBI" id="CHEBI:29035"/>
    </cofactor>
</comment>
<dbReference type="InterPro" id="IPR029044">
    <property type="entry name" value="Nucleotide-diphossugar_trans"/>
</dbReference>
<evidence type="ECO:0000256" key="1">
    <source>
        <dbReference type="ARBA" id="ARBA00001936"/>
    </source>
</evidence>
<dbReference type="Pfam" id="PF00652">
    <property type="entry name" value="Ricin_B_lectin"/>
    <property type="match status" value="1"/>
</dbReference>
<evidence type="ECO:0000256" key="2">
    <source>
        <dbReference type="ARBA" id="ARBA00004323"/>
    </source>
</evidence>
<evidence type="ECO:0000256" key="6">
    <source>
        <dbReference type="ARBA" id="ARBA00022679"/>
    </source>
</evidence>
<dbReference type="SUPFAM" id="SSF50370">
    <property type="entry name" value="Ricin B-like lectins"/>
    <property type="match status" value="1"/>
</dbReference>
<dbReference type="GO" id="GO:0004653">
    <property type="term" value="F:polypeptide N-acetylgalactosaminyltransferase activity"/>
    <property type="evidence" value="ECO:0007669"/>
    <property type="project" value="TreeGrafter"/>
</dbReference>
<evidence type="ECO:0000256" key="12">
    <source>
        <dbReference type="ARBA" id="ARBA00022989"/>
    </source>
</evidence>
<dbReference type="GO" id="GO:0046872">
    <property type="term" value="F:metal ion binding"/>
    <property type="evidence" value="ECO:0007669"/>
    <property type="project" value="UniProtKB-KW"/>
</dbReference>
<evidence type="ECO:0000256" key="5">
    <source>
        <dbReference type="ARBA" id="ARBA00022676"/>
    </source>
</evidence>
<dbReference type="InterPro" id="IPR029052">
    <property type="entry name" value="Metallo-depent_PP-like"/>
</dbReference>
<keyword evidence="9 18" id="KW-0732">Signal</keyword>
<dbReference type="EMBL" id="VCGU01000003">
    <property type="protein sequence ID" value="TRY78539.1"/>
    <property type="molecule type" value="Genomic_DNA"/>
</dbReference>
<keyword evidence="16" id="KW-0325">Glycoprotein</keyword>
<evidence type="ECO:0000256" key="15">
    <source>
        <dbReference type="ARBA" id="ARBA00023157"/>
    </source>
</evidence>
<dbReference type="InterPro" id="IPR035992">
    <property type="entry name" value="Ricin_B-like_lectins"/>
</dbReference>